<reference evidence="1 2" key="1">
    <citation type="submission" date="2024-02" db="EMBL/GenBank/DDBJ databases">
        <authorList>
            <person name="Grouzdev D."/>
        </authorList>
    </citation>
    <scope>NUCLEOTIDE SEQUENCE [LARGE SCALE GENOMIC DNA]</scope>
    <source>
        <strain evidence="1 2">9N</strain>
    </source>
</reference>
<sequence>MGLLGVTISAMTSKMLWGRAAARCSICRIQLVLDETETDNPALVGEMAHMIAESDDGPRGKSPMARQERDCYDNLLLLCRNHHGEIDRQPETWPVEHLKQIKSAHETWVSGSLTEFDKEKESDDETYAGYIDEWSKRCRLERWTEWSSSLLSFGQPNLDCEIYKDLTDLPSWIMKRAWPARYRELEVAMYNFARVLNDLNLVFNRHAKKRHDDDDELWTEKFYKINEWNPERYHNLSRQYDYHVDLVQDLVLELTRAGNLICDKFRANILPSYRLSEGRLSVRSGPDEHLRWKEIVVEYDKDERIAEFPYPGLEVFLTDRESRDMFFGKGLAPS</sequence>
<proteinExistence type="predicted"/>
<gene>
    <name evidence="1" type="ORF">V3H18_00060</name>
</gene>
<dbReference type="EMBL" id="JAZHYN010000001">
    <property type="protein sequence ID" value="MEF3364921.1"/>
    <property type="molecule type" value="Genomic_DNA"/>
</dbReference>
<keyword evidence="1" id="KW-0255">Endonuclease</keyword>
<protein>
    <submittedName>
        <fullName evidence="1">HNH endonuclease</fullName>
    </submittedName>
</protein>
<accession>A0ABU7XBZ6</accession>
<dbReference type="Proteomes" id="UP001350748">
    <property type="component" value="Unassembled WGS sequence"/>
</dbReference>
<evidence type="ECO:0000313" key="2">
    <source>
        <dbReference type="Proteomes" id="UP001350748"/>
    </source>
</evidence>
<dbReference type="GO" id="GO:0004519">
    <property type="term" value="F:endonuclease activity"/>
    <property type="evidence" value="ECO:0007669"/>
    <property type="project" value="UniProtKB-KW"/>
</dbReference>
<organism evidence="1 2">
    <name type="scientific">Methylocystis borbori</name>
    <dbReference type="NCBI Taxonomy" id="3118750"/>
    <lineage>
        <taxon>Bacteria</taxon>
        <taxon>Pseudomonadati</taxon>
        <taxon>Pseudomonadota</taxon>
        <taxon>Alphaproteobacteria</taxon>
        <taxon>Hyphomicrobiales</taxon>
        <taxon>Methylocystaceae</taxon>
        <taxon>Methylocystis</taxon>
    </lineage>
</organism>
<keyword evidence="2" id="KW-1185">Reference proteome</keyword>
<keyword evidence="1" id="KW-0540">Nuclease</keyword>
<keyword evidence="1" id="KW-0378">Hydrolase</keyword>
<name>A0ABU7XBZ6_9HYPH</name>
<comment type="caution">
    <text evidence="1">The sequence shown here is derived from an EMBL/GenBank/DDBJ whole genome shotgun (WGS) entry which is preliminary data.</text>
</comment>
<evidence type="ECO:0000313" key="1">
    <source>
        <dbReference type="EMBL" id="MEF3364921.1"/>
    </source>
</evidence>